<dbReference type="RefSeq" id="WP_115860834.1">
    <property type="nucleotide sequence ID" value="NZ_QTSU01000003.1"/>
</dbReference>
<comment type="caution">
    <text evidence="1">The sequence shown here is derived from an EMBL/GenBank/DDBJ whole genome shotgun (WGS) entry which is preliminary data.</text>
</comment>
<dbReference type="OrthoDB" id="7775479at2"/>
<keyword evidence="2" id="KW-1185">Reference proteome</keyword>
<proteinExistence type="predicted"/>
<reference evidence="1 2" key="1">
    <citation type="submission" date="2018-08" db="EMBL/GenBank/DDBJ databases">
        <title>Lysobacter sp. zong2l5, whole genome shotgun sequence.</title>
        <authorList>
            <person name="Zhang X."/>
            <person name="Feng G."/>
            <person name="Zhu H."/>
        </authorList>
    </citation>
    <scope>NUCLEOTIDE SEQUENCE [LARGE SCALE GENOMIC DNA]</scope>
    <source>
        <strain evidence="2">zong2l5</strain>
    </source>
</reference>
<dbReference type="EMBL" id="QTSU01000003">
    <property type="protein sequence ID" value="RDZ26624.1"/>
    <property type="molecule type" value="Genomic_DNA"/>
</dbReference>
<protein>
    <recommendedName>
        <fullName evidence="3">KTSC domain-containing protein</fullName>
    </recommendedName>
</protein>
<dbReference type="AlphaFoldDB" id="A0A371JYB1"/>
<evidence type="ECO:0000313" key="1">
    <source>
        <dbReference type="EMBL" id="RDZ26624.1"/>
    </source>
</evidence>
<gene>
    <name evidence="1" type="ORF">DX914_16720</name>
</gene>
<organism evidence="1 2">
    <name type="scientific">Lysobacter silvisoli</name>
    <dbReference type="NCBI Taxonomy" id="2293254"/>
    <lineage>
        <taxon>Bacteria</taxon>
        <taxon>Pseudomonadati</taxon>
        <taxon>Pseudomonadota</taxon>
        <taxon>Gammaproteobacteria</taxon>
        <taxon>Lysobacterales</taxon>
        <taxon>Lysobacteraceae</taxon>
        <taxon>Lysobacter</taxon>
    </lineage>
</organism>
<dbReference type="Proteomes" id="UP000264492">
    <property type="component" value="Unassembled WGS sequence"/>
</dbReference>
<evidence type="ECO:0008006" key="3">
    <source>
        <dbReference type="Google" id="ProtNLM"/>
    </source>
</evidence>
<sequence>MERYRNLSGRSGVAAYELGDDRIAVVFVDGARYLYTQRSAGARHVAQMQRLAVAGRGLSGYISRHVRERYERKD</sequence>
<accession>A0A371JYB1</accession>
<evidence type="ECO:0000313" key="2">
    <source>
        <dbReference type="Proteomes" id="UP000264492"/>
    </source>
</evidence>
<name>A0A371JYB1_9GAMM</name>